<dbReference type="NCBIfam" id="TIGR00786">
    <property type="entry name" value="dctM"/>
    <property type="match status" value="1"/>
</dbReference>
<feature type="transmembrane region" description="Helical" evidence="9">
    <location>
        <begin position="237"/>
        <end position="258"/>
    </location>
</feature>
<dbReference type="AlphaFoldDB" id="A0A212LAW3"/>
<keyword evidence="6 9" id="KW-1133">Transmembrane helix</keyword>
<sequence>MTRMAARLTIAIDRLLAGLLAAILAVLLVLVFGATLARYVFSTGFVATEDLGILLHTALVFLGLPLCAGGPLAMRIDVATRRLGPKGRAVADIISDAVTLAAALVLTVGAGKVAMLIGGTSPTLGIPESWRFWPVAIGGTLAAAHLVLGSLSGGRSWPSTLAVLLGGVALAALPHLPVLLPVDLPSLVACAAACLALAAGAPFVHSLIVGLAVAVPFGARLPEAAIVQQTVSGMGKFLLLAIPFFLLAGMLMNAGGLAHRLVRLASALVGHRRGGMAQATLVTNLMFSGVSGSSIADAAFGAKVLAPALVADGVKPEKAAAIVAATAVLPNIVPPSIAFLLLASATNLSVGALFEGGLVAGLILAAAMAAMLHFSAGTSSRPATGRRERLSAFVAAAPVFGLALVVFFGIRLGIATPTEAAAVASVYALVAALMAPDGRPSTLAAFLQAGRETAAIGLLVASSAPLVFLLAIDGLPQALAGWVTGFGGNPLAVMLAANLILLAVGGPLDVGPGILLFAPLLLPSVVATGIDPVAFGVILTVNLMIGGLTPPVGVLVFVAAGITGLSASAVFRAVLPLTLVLIAATSLMALAAALWALP</sequence>
<dbReference type="EMBL" id="FMJD01000005">
    <property type="protein sequence ID" value="SCM74686.1"/>
    <property type="molecule type" value="Genomic_DNA"/>
</dbReference>
<evidence type="ECO:0000256" key="7">
    <source>
        <dbReference type="ARBA" id="ARBA00023136"/>
    </source>
</evidence>
<reference evidence="12" key="1">
    <citation type="submission" date="2016-08" db="EMBL/GenBank/DDBJ databases">
        <authorList>
            <person name="Seilhamer J.J."/>
        </authorList>
    </citation>
    <scope>NUCLEOTIDE SEQUENCE</scope>
    <source>
        <strain evidence="12">86</strain>
    </source>
</reference>
<feature type="transmembrane region" description="Helical" evidence="9">
    <location>
        <begin position="552"/>
        <end position="571"/>
    </location>
</feature>
<feature type="transmembrane region" description="Helical" evidence="9">
    <location>
        <begin position="479"/>
        <end position="504"/>
    </location>
</feature>
<evidence type="ECO:0000256" key="4">
    <source>
        <dbReference type="ARBA" id="ARBA00022519"/>
    </source>
</evidence>
<evidence type="ECO:0000256" key="1">
    <source>
        <dbReference type="ARBA" id="ARBA00004429"/>
    </source>
</evidence>
<keyword evidence="2 8" id="KW-0813">Transport</keyword>
<protein>
    <submittedName>
        <fullName evidence="12">TRAP transporter, DctM subunit</fullName>
    </submittedName>
</protein>
<feature type="transmembrane region" description="Helical" evidence="9">
    <location>
        <begin position="53"/>
        <end position="76"/>
    </location>
</feature>
<proteinExistence type="predicted"/>
<evidence type="ECO:0000256" key="5">
    <source>
        <dbReference type="ARBA" id="ARBA00022692"/>
    </source>
</evidence>
<keyword evidence="4 8" id="KW-0997">Cell inner membrane</keyword>
<dbReference type="Pfam" id="PF04290">
    <property type="entry name" value="DctQ"/>
    <property type="match status" value="1"/>
</dbReference>
<evidence type="ECO:0000256" key="8">
    <source>
        <dbReference type="RuleBase" id="RU369079"/>
    </source>
</evidence>
<name>A0A212LAW3_9HYPH</name>
<evidence type="ECO:0000259" key="11">
    <source>
        <dbReference type="Pfam" id="PF06808"/>
    </source>
</evidence>
<organism evidence="12">
    <name type="scientific">uncultured Pleomorphomonas sp</name>
    <dbReference type="NCBI Taxonomy" id="442121"/>
    <lineage>
        <taxon>Bacteria</taxon>
        <taxon>Pseudomonadati</taxon>
        <taxon>Pseudomonadota</taxon>
        <taxon>Alphaproteobacteria</taxon>
        <taxon>Hyphomicrobiales</taxon>
        <taxon>Pleomorphomonadaceae</taxon>
        <taxon>Pleomorphomonas</taxon>
        <taxon>environmental samples</taxon>
    </lineage>
</organism>
<evidence type="ECO:0000256" key="2">
    <source>
        <dbReference type="ARBA" id="ARBA00022448"/>
    </source>
</evidence>
<keyword evidence="3" id="KW-1003">Cell membrane</keyword>
<evidence type="ECO:0000256" key="6">
    <source>
        <dbReference type="ARBA" id="ARBA00022989"/>
    </source>
</evidence>
<dbReference type="GO" id="GO:0005886">
    <property type="term" value="C:plasma membrane"/>
    <property type="evidence" value="ECO:0007669"/>
    <property type="project" value="UniProtKB-SubCell"/>
</dbReference>
<feature type="transmembrane region" description="Helical" evidence="9">
    <location>
        <begin position="130"/>
        <end position="148"/>
    </location>
</feature>
<feature type="transmembrane region" description="Helical" evidence="9">
    <location>
        <begin position="516"/>
        <end position="545"/>
    </location>
</feature>
<dbReference type="Pfam" id="PF06808">
    <property type="entry name" value="DctM"/>
    <property type="match status" value="1"/>
</dbReference>
<gene>
    <name evidence="12" type="ORF">KL86PLE_130313</name>
</gene>
<evidence type="ECO:0000259" key="10">
    <source>
        <dbReference type="Pfam" id="PF04290"/>
    </source>
</evidence>
<feature type="transmembrane region" description="Helical" evidence="9">
    <location>
        <begin position="186"/>
        <end position="217"/>
    </location>
</feature>
<feature type="transmembrane region" description="Helical" evidence="9">
    <location>
        <begin position="577"/>
        <end position="597"/>
    </location>
</feature>
<feature type="transmembrane region" description="Helical" evidence="9">
    <location>
        <begin position="350"/>
        <end position="372"/>
    </location>
</feature>
<feature type="transmembrane region" description="Helical" evidence="9">
    <location>
        <begin position="392"/>
        <end position="410"/>
    </location>
</feature>
<keyword evidence="5 9" id="KW-0812">Transmembrane</keyword>
<dbReference type="RefSeq" id="WP_288199806.1">
    <property type="nucleotide sequence ID" value="NZ_LT608334.1"/>
</dbReference>
<evidence type="ECO:0000256" key="3">
    <source>
        <dbReference type="ARBA" id="ARBA00022475"/>
    </source>
</evidence>
<evidence type="ECO:0000313" key="12">
    <source>
        <dbReference type="EMBL" id="SCM74686.1"/>
    </source>
</evidence>
<keyword evidence="7 9" id="KW-0472">Membrane</keyword>
<dbReference type="InterPro" id="IPR010656">
    <property type="entry name" value="DctM"/>
</dbReference>
<comment type="function">
    <text evidence="8">Part of the tripartite ATP-independent periplasmic (TRAP) transport system.</text>
</comment>
<feature type="transmembrane region" description="Helical" evidence="9">
    <location>
        <begin position="97"/>
        <end position="118"/>
    </location>
</feature>
<feature type="transmembrane region" description="Helical" evidence="9">
    <location>
        <begin position="417"/>
        <end position="435"/>
    </location>
</feature>
<evidence type="ECO:0000256" key="9">
    <source>
        <dbReference type="SAM" id="Phobius"/>
    </source>
</evidence>
<feature type="domain" description="TRAP C4-dicarboxylate transport system permease DctM subunit" evidence="11">
    <location>
        <begin position="195"/>
        <end position="590"/>
    </location>
</feature>
<dbReference type="InterPro" id="IPR055348">
    <property type="entry name" value="DctQ"/>
</dbReference>
<dbReference type="GO" id="GO:0022857">
    <property type="term" value="F:transmembrane transporter activity"/>
    <property type="evidence" value="ECO:0007669"/>
    <property type="project" value="UniProtKB-UniRule"/>
</dbReference>
<comment type="subcellular location">
    <subcellularLocation>
        <location evidence="1 8">Cell inner membrane</location>
        <topology evidence="1 8">Multi-pass membrane protein</topology>
    </subcellularLocation>
</comment>
<feature type="domain" description="Tripartite ATP-independent periplasmic transporters DctQ component" evidence="10">
    <location>
        <begin position="28"/>
        <end position="147"/>
    </location>
</feature>
<feature type="transmembrane region" description="Helical" evidence="9">
    <location>
        <begin position="160"/>
        <end position="180"/>
    </location>
</feature>
<dbReference type="PANTHER" id="PTHR33362">
    <property type="entry name" value="SIALIC ACID TRAP TRANSPORTER PERMEASE PROTEIN SIAT-RELATED"/>
    <property type="match status" value="1"/>
</dbReference>
<feature type="transmembrane region" description="Helical" evidence="9">
    <location>
        <begin position="455"/>
        <end position="472"/>
    </location>
</feature>
<accession>A0A212LAW3</accession>
<dbReference type="InterPro" id="IPR004681">
    <property type="entry name" value="TRAP_DctM"/>
</dbReference>
<dbReference type="PANTHER" id="PTHR33362:SF2">
    <property type="entry name" value="TRAP TRANSPORTER LARGE PERMEASE PROTEIN"/>
    <property type="match status" value="1"/>
</dbReference>
<feature type="transmembrane region" description="Helical" evidence="9">
    <location>
        <begin position="319"/>
        <end position="343"/>
    </location>
</feature>